<comment type="caution">
    <text evidence="13">The sequence shown here is derived from an EMBL/GenBank/DDBJ whole genome shotgun (WGS) entry which is preliminary data.</text>
</comment>
<dbReference type="InterPro" id="IPR037682">
    <property type="entry name" value="TonB_C"/>
</dbReference>
<protein>
    <recommendedName>
        <fullName evidence="10">Protein TonB</fullName>
    </recommendedName>
</protein>
<dbReference type="Gene3D" id="3.30.1150.10">
    <property type="match status" value="1"/>
</dbReference>
<keyword evidence="7 10" id="KW-0653">Protein transport</keyword>
<evidence type="ECO:0000256" key="10">
    <source>
        <dbReference type="RuleBase" id="RU362123"/>
    </source>
</evidence>
<reference evidence="14" key="1">
    <citation type="submission" date="2017-08" db="EMBL/GenBank/DDBJ databases">
        <title>A dynamic microbial community with high functional redundancy inhabits the cold, oxic subseafloor aquifer.</title>
        <authorList>
            <person name="Tully B.J."/>
            <person name="Wheat C.G."/>
            <person name="Glazer B.T."/>
            <person name="Huber J.A."/>
        </authorList>
    </citation>
    <scope>NUCLEOTIDE SEQUENCE [LARGE SCALE GENOMIC DNA]</scope>
</reference>
<dbReference type="NCBIfam" id="TIGR01352">
    <property type="entry name" value="tonB_Cterm"/>
    <property type="match status" value="2"/>
</dbReference>
<evidence type="ECO:0000256" key="2">
    <source>
        <dbReference type="ARBA" id="ARBA00006555"/>
    </source>
</evidence>
<name>A0A2A4MNC1_9GAMM</name>
<dbReference type="GO" id="GO:0030288">
    <property type="term" value="C:outer membrane-bounded periplasmic space"/>
    <property type="evidence" value="ECO:0007669"/>
    <property type="project" value="InterPro"/>
</dbReference>
<keyword evidence="3 10" id="KW-0813">Transport</keyword>
<evidence type="ECO:0000256" key="3">
    <source>
        <dbReference type="ARBA" id="ARBA00022448"/>
    </source>
</evidence>
<evidence type="ECO:0000256" key="6">
    <source>
        <dbReference type="ARBA" id="ARBA00022692"/>
    </source>
</evidence>
<evidence type="ECO:0000313" key="13">
    <source>
        <dbReference type="EMBL" id="PCH61541.1"/>
    </source>
</evidence>
<sequence>MKTKKKQLTFITMLLIFASLAHPQDEKIILFPITDVVPGYPTEAIIREVEGWVLVSFDVSALGTVSNIEVSDSEPRFTFDESAINAARNFLFKPHIENGIARDVTGIEYLFRFLLSETPESVAPGNEIALNEAARNLTRAPRLNQRGPTISQISNESMLPITTVIPIYPEEALNEKIGGWVLLRFEVTDQGKVLNPSVEKSEPENVFDDSAIKAITDFEYAAYDPTEAIFERLDVFHLFKFRFSN</sequence>
<dbReference type="GO" id="GO:0015891">
    <property type="term" value="P:siderophore transport"/>
    <property type="evidence" value="ECO:0007669"/>
    <property type="project" value="InterPro"/>
</dbReference>
<comment type="function">
    <text evidence="10">Interacts with outer membrane receptor proteins that carry out high-affinity binding and energy dependent uptake into the periplasmic space of specific substrates. It could act to transduce energy from the cytoplasmic membrane to specific energy-requiring processes in the outer membrane, resulting in the release into the periplasm of ligands bound by these outer membrane proteins.</text>
</comment>
<dbReference type="GO" id="GO:0005886">
    <property type="term" value="C:plasma membrane"/>
    <property type="evidence" value="ECO:0007669"/>
    <property type="project" value="UniProtKB-SubCell"/>
</dbReference>
<evidence type="ECO:0000256" key="5">
    <source>
        <dbReference type="ARBA" id="ARBA00022519"/>
    </source>
</evidence>
<dbReference type="Pfam" id="PF03544">
    <property type="entry name" value="TonB_C"/>
    <property type="match status" value="2"/>
</dbReference>
<evidence type="ECO:0000256" key="4">
    <source>
        <dbReference type="ARBA" id="ARBA00022475"/>
    </source>
</evidence>
<feature type="signal peptide" evidence="11">
    <location>
        <begin position="1"/>
        <end position="23"/>
    </location>
</feature>
<dbReference type="PANTHER" id="PTHR33446:SF14">
    <property type="entry name" value="PROTEIN TONB"/>
    <property type="match status" value="1"/>
</dbReference>
<evidence type="ECO:0000256" key="11">
    <source>
        <dbReference type="SAM" id="SignalP"/>
    </source>
</evidence>
<dbReference type="EMBL" id="NVQR01000065">
    <property type="protein sequence ID" value="PCH61541.1"/>
    <property type="molecule type" value="Genomic_DNA"/>
</dbReference>
<dbReference type="AlphaFoldDB" id="A0A2A4MNC1"/>
<dbReference type="SUPFAM" id="SSF74653">
    <property type="entry name" value="TolA/TonB C-terminal domain"/>
    <property type="match status" value="2"/>
</dbReference>
<evidence type="ECO:0000256" key="1">
    <source>
        <dbReference type="ARBA" id="ARBA00004383"/>
    </source>
</evidence>
<evidence type="ECO:0000259" key="12">
    <source>
        <dbReference type="PROSITE" id="PS52015"/>
    </source>
</evidence>
<accession>A0A2A4MNC1</accession>
<gene>
    <name evidence="13" type="ORF">COC19_04675</name>
</gene>
<dbReference type="GO" id="GO:0031992">
    <property type="term" value="F:energy transducer activity"/>
    <property type="evidence" value="ECO:0007669"/>
    <property type="project" value="InterPro"/>
</dbReference>
<dbReference type="InterPro" id="IPR051045">
    <property type="entry name" value="TonB-dependent_transducer"/>
</dbReference>
<keyword evidence="4 10" id="KW-1003">Cell membrane</keyword>
<dbReference type="InterPro" id="IPR003538">
    <property type="entry name" value="TonB"/>
</dbReference>
<keyword evidence="10" id="KW-0735">Signal-anchor</keyword>
<dbReference type="PANTHER" id="PTHR33446">
    <property type="entry name" value="PROTEIN TONB-RELATED"/>
    <property type="match status" value="1"/>
</dbReference>
<evidence type="ECO:0000313" key="14">
    <source>
        <dbReference type="Proteomes" id="UP000218172"/>
    </source>
</evidence>
<evidence type="ECO:0000256" key="8">
    <source>
        <dbReference type="ARBA" id="ARBA00022989"/>
    </source>
</evidence>
<comment type="subcellular location">
    <subcellularLocation>
        <location evidence="1 10">Cell inner membrane</location>
        <topology evidence="1 10">Single-pass membrane protein</topology>
        <orientation evidence="1 10">Periplasmic side</orientation>
    </subcellularLocation>
</comment>
<feature type="chain" id="PRO_5012720474" description="Protein TonB" evidence="11">
    <location>
        <begin position="24"/>
        <end position="245"/>
    </location>
</feature>
<dbReference type="PROSITE" id="PS52015">
    <property type="entry name" value="TONB_CTD"/>
    <property type="match status" value="2"/>
</dbReference>
<feature type="domain" description="TonB C-terminal" evidence="12">
    <location>
        <begin position="25"/>
        <end position="122"/>
    </location>
</feature>
<keyword evidence="11" id="KW-0732">Signal</keyword>
<feature type="domain" description="TonB C-terminal" evidence="12">
    <location>
        <begin position="153"/>
        <end position="245"/>
    </location>
</feature>
<keyword evidence="8" id="KW-1133">Transmembrane helix</keyword>
<dbReference type="GO" id="GO:0015031">
    <property type="term" value="P:protein transport"/>
    <property type="evidence" value="ECO:0007669"/>
    <property type="project" value="UniProtKB-UniRule"/>
</dbReference>
<dbReference type="InterPro" id="IPR006260">
    <property type="entry name" value="TonB/TolA_C"/>
</dbReference>
<evidence type="ECO:0000256" key="7">
    <source>
        <dbReference type="ARBA" id="ARBA00022927"/>
    </source>
</evidence>
<keyword evidence="5 10" id="KW-0997">Cell inner membrane</keyword>
<evidence type="ECO:0000256" key="9">
    <source>
        <dbReference type="ARBA" id="ARBA00023136"/>
    </source>
</evidence>
<organism evidence="13 14">
    <name type="scientific">SAR86 cluster bacterium</name>
    <dbReference type="NCBI Taxonomy" id="2030880"/>
    <lineage>
        <taxon>Bacteria</taxon>
        <taxon>Pseudomonadati</taxon>
        <taxon>Pseudomonadota</taxon>
        <taxon>Gammaproteobacteria</taxon>
        <taxon>SAR86 cluster</taxon>
    </lineage>
</organism>
<dbReference type="Gene3D" id="3.30.2420.10">
    <property type="entry name" value="TonB"/>
    <property type="match status" value="1"/>
</dbReference>
<keyword evidence="9" id="KW-0472">Membrane</keyword>
<keyword evidence="6" id="KW-0812">Transmembrane</keyword>
<dbReference type="PRINTS" id="PR01374">
    <property type="entry name" value="TONBPROTEIN"/>
</dbReference>
<dbReference type="GO" id="GO:0055085">
    <property type="term" value="P:transmembrane transport"/>
    <property type="evidence" value="ECO:0007669"/>
    <property type="project" value="InterPro"/>
</dbReference>
<proteinExistence type="inferred from homology"/>
<comment type="similarity">
    <text evidence="2 10">Belongs to the TonB family.</text>
</comment>
<dbReference type="Proteomes" id="UP000218172">
    <property type="component" value="Unassembled WGS sequence"/>
</dbReference>